<dbReference type="Proteomes" id="UP000505210">
    <property type="component" value="Chromosome"/>
</dbReference>
<gene>
    <name evidence="1" type="ORF">HPC62_09490</name>
</gene>
<keyword evidence="2" id="KW-1185">Reference proteome</keyword>
<dbReference type="RefSeq" id="WP_172355133.1">
    <property type="nucleotide sequence ID" value="NZ_CP053661.1"/>
</dbReference>
<evidence type="ECO:0000313" key="2">
    <source>
        <dbReference type="Proteomes" id="UP000505210"/>
    </source>
</evidence>
<proteinExistence type="predicted"/>
<dbReference type="AlphaFoldDB" id="A0A6M8BFG3"/>
<reference evidence="1 2" key="1">
    <citation type="submission" date="2020-05" db="EMBL/GenBank/DDBJ databases">
        <title>Complete genome sequence of of a novel Thermoleptolyngbya strain isolated from hot springs of Ganzi, Sichuan China.</title>
        <authorList>
            <person name="Tang J."/>
            <person name="Daroch M."/>
            <person name="Li L."/>
            <person name="Waleron K."/>
            <person name="Waleron M."/>
            <person name="Waleron M."/>
        </authorList>
    </citation>
    <scope>NUCLEOTIDE SEQUENCE [LARGE SCALE GENOMIC DNA]</scope>
    <source>
        <strain evidence="1 2">PKUAC-SCTA183</strain>
    </source>
</reference>
<protein>
    <submittedName>
        <fullName evidence="1">Uncharacterized protein</fullName>
    </submittedName>
</protein>
<name>A0A6M8BFG3_9CYAN</name>
<accession>A0A6M8BFG3</accession>
<sequence>MIGSTVNIADVFRFAEDRGCTLRISMMDNRLLYWVESRYFIGRPYSQMNDLVEFLETLPPVMPGEAAANFSL</sequence>
<evidence type="ECO:0000313" key="1">
    <source>
        <dbReference type="EMBL" id="QKD82381.1"/>
    </source>
</evidence>
<dbReference type="KEGG" id="theu:HPC62_09490"/>
<dbReference type="EMBL" id="CP053661">
    <property type="protein sequence ID" value="QKD82381.1"/>
    <property type="molecule type" value="Genomic_DNA"/>
</dbReference>
<organism evidence="1 2">
    <name type="scientific">Thermoleptolyngbya sichuanensis A183</name>
    <dbReference type="NCBI Taxonomy" id="2737172"/>
    <lineage>
        <taxon>Bacteria</taxon>
        <taxon>Bacillati</taxon>
        <taxon>Cyanobacteriota</taxon>
        <taxon>Cyanophyceae</taxon>
        <taxon>Oculatellales</taxon>
        <taxon>Oculatellaceae</taxon>
        <taxon>Thermoleptolyngbya</taxon>
        <taxon>Thermoleptolyngbya sichuanensis</taxon>
    </lineage>
</organism>